<dbReference type="PROSITE" id="PS51257">
    <property type="entry name" value="PROKAR_LIPOPROTEIN"/>
    <property type="match status" value="1"/>
</dbReference>
<protein>
    <submittedName>
        <fullName evidence="4">Extracellular solute-binding protein</fullName>
    </submittedName>
</protein>
<evidence type="ECO:0000313" key="4">
    <source>
        <dbReference type="EMBL" id="QHQ60161.1"/>
    </source>
</evidence>
<accession>A0A6P1TJE2</accession>
<dbReference type="Pfam" id="PF01547">
    <property type="entry name" value="SBP_bac_1"/>
    <property type="match status" value="1"/>
</dbReference>
<feature type="chain" id="PRO_5039651133" evidence="2">
    <location>
        <begin position="21"/>
        <end position="513"/>
    </location>
</feature>
<gene>
    <name evidence="4" type="ORF">Ana3638_04660</name>
</gene>
<dbReference type="InterPro" id="IPR050490">
    <property type="entry name" value="Bact_solute-bd_prot1"/>
</dbReference>
<dbReference type="EMBL" id="CP048000">
    <property type="protein sequence ID" value="QHQ60161.1"/>
    <property type="molecule type" value="Genomic_DNA"/>
</dbReference>
<feature type="compositionally biased region" description="Low complexity" evidence="1">
    <location>
        <begin position="39"/>
        <end position="50"/>
    </location>
</feature>
<dbReference type="PANTHER" id="PTHR43649">
    <property type="entry name" value="ARABINOSE-BINDING PROTEIN-RELATED"/>
    <property type="match status" value="1"/>
</dbReference>
<dbReference type="InterPro" id="IPR006059">
    <property type="entry name" value="SBP"/>
</dbReference>
<dbReference type="RefSeq" id="WP_161836997.1">
    <property type="nucleotide sequence ID" value="NZ_CP048000.1"/>
</dbReference>
<evidence type="ECO:0000256" key="2">
    <source>
        <dbReference type="SAM" id="SignalP"/>
    </source>
</evidence>
<evidence type="ECO:0000256" key="1">
    <source>
        <dbReference type="SAM" id="MobiDB-lite"/>
    </source>
</evidence>
<feature type="signal peptide" evidence="2">
    <location>
        <begin position="1"/>
        <end position="20"/>
    </location>
</feature>
<name>A0A6P1TJE2_9FIRM</name>
<evidence type="ECO:0000259" key="3">
    <source>
        <dbReference type="Pfam" id="PF12010"/>
    </source>
</evidence>
<dbReference type="SUPFAM" id="SSF53850">
    <property type="entry name" value="Periplasmic binding protein-like II"/>
    <property type="match status" value="1"/>
</dbReference>
<dbReference type="Proteomes" id="UP000464314">
    <property type="component" value="Chromosome"/>
</dbReference>
<proteinExistence type="predicted"/>
<dbReference type="PANTHER" id="PTHR43649:SF17">
    <property type="entry name" value="ABC TRANSPORTER SOLUTE BINDING PROTEIN-SUGAR TRANSPORT"/>
    <property type="match status" value="1"/>
</dbReference>
<sequence length="513" mass="57093">MKKGIALLLTVMMVISILTGCSNKTNTDPAGGEQTDAQSTTGSNTSNDNTASDEVVKLVYVVPGDAPKDLERGLKNVNDKLLADGVGVQIELQYIAWDAWDQKLNIMLSTGEEFDMFHVMNDRVSLANYASRGALADLTDLINQYGSAIKEKNPESAMKSGQVGGKQYGIPAYWVESALNHQASIRTDILKKYNLEVPATFEELTSAYETVMKNWEGNQKPYFPMCGTEQVGGYFFNSDNNYVLYDKIFYVNQDGNVKNYFETDAFKESCNKAHLWYEKGLINPDVLTTTKDQMDNQLNSGDWLVHAGTIGDITGIKKNYPDITTDDFVWLDYDTKTPEIRPYGTRNMQAVPLSSKHPEAAVKFINWLYLNQDNFDLFLYGTEGTDYKKLDDRNYEAITDASSGAAPYSFPTWMIGNINFEYTSAVAPKITNDHLYKLDDTAVEGVASKFTFDGSKLQTQLADVNTIIASNIAPMASGVVDYDSYIEEALKLLKEAGIDDLVAEFSKQLGENQ</sequence>
<evidence type="ECO:0000313" key="5">
    <source>
        <dbReference type="Proteomes" id="UP000464314"/>
    </source>
</evidence>
<keyword evidence="2" id="KW-0732">Signal</keyword>
<keyword evidence="5" id="KW-1185">Reference proteome</keyword>
<dbReference type="InterPro" id="IPR022627">
    <property type="entry name" value="DUF3502"/>
</dbReference>
<dbReference type="KEGG" id="anr:Ana3638_04660"/>
<reference evidence="4 5" key="1">
    <citation type="submission" date="2020-01" db="EMBL/GenBank/DDBJ databases">
        <title>Genome analysis of Anaerocolumna sp. CBA3638.</title>
        <authorList>
            <person name="Kim J."/>
            <person name="Roh S.W."/>
        </authorList>
    </citation>
    <scope>NUCLEOTIDE SEQUENCE [LARGE SCALE GENOMIC DNA]</scope>
    <source>
        <strain evidence="4 5">CBA3638</strain>
    </source>
</reference>
<dbReference type="AlphaFoldDB" id="A0A6P1TJE2"/>
<feature type="region of interest" description="Disordered" evidence="1">
    <location>
        <begin position="25"/>
        <end position="50"/>
    </location>
</feature>
<feature type="domain" description="DUF3502" evidence="3">
    <location>
        <begin position="447"/>
        <end position="510"/>
    </location>
</feature>
<dbReference type="Pfam" id="PF12010">
    <property type="entry name" value="DUF3502"/>
    <property type="match status" value="1"/>
</dbReference>
<dbReference type="Gene3D" id="3.40.190.10">
    <property type="entry name" value="Periplasmic binding protein-like II"/>
    <property type="match status" value="2"/>
</dbReference>
<organism evidence="4 5">
    <name type="scientific">Anaerocolumna sedimenticola</name>
    <dbReference type="NCBI Taxonomy" id="2696063"/>
    <lineage>
        <taxon>Bacteria</taxon>
        <taxon>Bacillati</taxon>
        <taxon>Bacillota</taxon>
        <taxon>Clostridia</taxon>
        <taxon>Lachnospirales</taxon>
        <taxon>Lachnospiraceae</taxon>
        <taxon>Anaerocolumna</taxon>
    </lineage>
</organism>